<dbReference type="CDD" id="cd02947">
    <property type="entry name" value="TRX_family"/>
    <property type="match status" value="1"/>
</dbReference>
<keyword evidence="2" id="KW-1185">Reference proteome</keyword>
<evidence type="ECO:0000313" key="2">
    <source>
        <dbReference type="Proteomes" id="UP000235682"/>
    </source>
</evidence>
<accession>A0A1G8J2X2</accession>
<dbReference type="STRING" id="84521.SAMN04487994_100319"/>
<protein>
    <recommendedName>
        <fullName evidence="3">Thiol reductase thioredoxin</fullName>
    </recommendedName>
</protein>
<name>A0A1G8J2X2_9LACT</name>
<dbReference type="Pfam" id="PF20207">
    <property type="entry name" value="DUF6568"/>
    <property type="match status" value="1"/>
</dbReference>
<dbReference type="AlphaFoldDB" id="A0A1G8J2X2"/>
<dbReference type="Gene3D" id="3.40.30.10">
    <property type="entry name" value="Glutaredoxin"/>
    <property type="match status" value="1"/>
</dbReference>
<dbReference type="InterPro" id="IPR046698">
    <property type="entry name" value="PedC-like"/>
</dbReference>
<evidence type="ECO:0008006" key="3">
    <source>
        <dbReference type="Google" id="ProtNLM"/>
    </source>
</evidence>
<reference evidence="1 2" key="1">
    <citation type="submission" date="2017-09" db="EMBL/GenBank/DDBJ databases">
        <title>Bacterial strain isolated from the female urinary microbiota.</title>
        <authorList>
            <person name="Thomas-White K."/>
            <person name="Kumar N."/>
            <person name="Forster S."/>
            <person name="Putonti C."/>
            <person name="Lawley T."/>
            <person name="Wolfe A.J."/>
        </authorList>
    </citation>
    <scope>NUCLEOTIDE SEQUENCE [LARGE SCALE GENOMIC DNA]</scope>
    <source>
        <strain evidence="1 2">UMB0852</strain>
    </source>
</reference>
<sequence>MNTMEEILNTFTEVTPNEAQALIDERNGKVIFIGFAQCPYCQKFAPKLKQVADEHDLTVYFVNSRRNDTIEDVETLRAKYDAKTVPTLIYAGEEEVSVKSDSSMPVEDIKRFVHVAQ</sequence>
<dbReference type="RefSeq" id="WP_092083964.1">
    <property type="nucleotide sequence ID" value="NZ_FNEL01000003.1"/>
</dbReference>
<evidence type="ECO:0000313" key="1">
    <source>
        <dbReference type="EMBL" id="PMC59060.1"/>
    </source>
</evidence>
<dbReference type="SUPFAM" id="SSF52833">
    <property type="entry name" value="Thioredoxin-like"/>
    <property type="match status" value="1"/>
</dbReference>
<comment type="caution">
    <text evidence="1">The sequence shown here is derived from an EMBL/GenBank/DDBJ whole genome shotgun (WGS) entry which is preliminary data.</text>
</comment>
<dbReference type="OrthoDB" id="9792987at2"/>
<organism evidence="1 2">
    <name type="scientific">Dolosicoccus paucivorans</name>
    <dbReference type="NCBI Taxonomy" id="84521"/>
    <lineage>
        <taxon>Bacteria</taxon>
        <taxon>Bacillati</taxon>
        <taxon>Bacillota</taxon>
        <taxon>Bacilli</taxon>
        <taxon>Lactobacillales</taxon>
        <taxon>Aerococcaceae</taxon>
        <taxon>Dolosicoccus</taxon>
    </lineage>
</organism>
<dbReference type="InterPro" id="IPR036249">
    <property type="entry name" value="Thioredoxin-like_sf"/>
</dbReference>
<dbReference type="EMBL" id="PNHE01000002">
    <property type="protein sequence ID" value="PMC59060.1"/>
    <property type="molecule type" value="Genomic_DNA"/>
</dbReference>
<gene>
    <name evidence="1" type="ORF">CJ205_00935</name>
</gene>
<dbReference type="Proteomes" id="UP000235682">
    <property type="component" value="Unassembled WGS sequence"/>
</dbReference>
<proteinExistence type="predicted"/>